<dbReference type="GeneID" id="89289353"/>
<keyword evidence="3 5" id="KW-1133">Transmembrane helix</keyword>
<dbReference type="PANTHER" id="PTHR11040:SF70">
    <property type="entry name" value="OS05G0316100 PROTEIN"/>
    <property type="match status" value="1"/>
</dbReference>
<feature type="transmembrane region" description="Helical" evidence="5">
    <location>
        <begin position="210"/>
        <end position="228"/>
    </location>
</feature>
<feature type="transmembrane region" description="Helical" evidence="5">
    <location>
        <begin position="51"/>
        <end position="73"/>
    </location>
</feature>
<reference evidence="6 7" key="1">
    <citation type="submission" date="2023-09" db="EMBL/GenBank/DDBJ databases">
        <title>Pyrofollis japonicus gen. nov. sp. nov., a novel member of the family Pyrodictiaceae isolated from the Iheya North hydrothermal field.</title>
        <authorList>
            <person name="Miyazaki U."/>
            <person name="Sanari M."/>
            <person name="Tame A."/>
            <person name="Kitajima M."/>
            <person name="Okamoto A."/>
            <person name="Sawayama S."/>
            <person name="Miyazaki J."/>
            <person name="Takai K."/>
            <person name="Nakagawa S."/>
        </authorList>
    </citation>
    <scope>NUCLEOTIDE SEQUENCE [LARGE SCALE GENOMIC DNA]</scope>
    <source>
        <strain evidence="6 7">AV2</strain>
    </source>
</reference>
<sequence length="263" mass="27017">MALTGLLDLQQLSPLEAALAMSLFAAAMTSLGGLAALPLGRRRLDPRVLDAGLGFSSGVMTVASFTSLLLPAIEAAGQPWTPLLGFAAGAATIAVVHRLLPHEHVLLDRYEGPEWGRRKLRAAWLVAVAILIHNLPEGMAIGASSAYSVEKGVATGLAIALQDVPEGLAVAMPVLLASGSRLAALGISVLSGLCEVATAVPTVLLGEAAAAHLPVILGFGAGAMVYVVSHEALPESHRSGHENLATLGYFLGFAVMLILDTTL</sequence>
<keyword evidence="7" id="KW-1185">Reference proteome</keyword>
<evidence type="ECO:0000256" key="2">
    <source>
        <dbReference type="ARBA" id="ARBA00022692"/>
    </source>
</evidence>
<dbReference type="InterPro" id="IPR003689">
    <property type="entry name" value="ZIP"/>
</dbReference>
<evidence type="ECO:0000256" key="5">
    <source>
        <dbReference type="SAM" id="Phobius"/>
    </source>
</evidence>
<comment type="subcellular location">
    <subcellularLocation>
        <location evidence="1">Membrane</location>
        <topology evidence="1">Multi-pass membrane protein</topology>
    </subcellularLocation>
</comment>
<dbReference type="Pfam" id="PF02535">
    <property type="entry name" value="Zip"/>
    <property type="match status" value="1"/>
</dbReference>
<evidence type="ECO:0000313" key="6">
    <source>
        <dbReference type="EMBL" id="BES81770.1"/>
    </source>
</evidence>
<feature type="transmembrane region" description="Helical" evidence="5">
    <location>
        <begin position="182"/>
        <end position="204"/>
    </location>
</feature>
<dbReference type="EMBL" id="AP028907">
    <property type="protein sequence ID" value="BES81770.1"/>
    <property type="molecule type" value="Genomic_DNA"/>
</dbReference>
<feature type="transmembrane region" description="Helical" evidence="5">
    <location>
        <begin position="79"/>
        <end position="101"/>
    </location>
</feature>
<dbReference type="RefSeq" id="WP_338248474.1">
    <property type="nucleotide sequence ID" value="NZ_AP028907.1"/>
</dbReference>
<dbReference type="Proteomes" id="UP001341135">
    <property type="component" value="Chromosome"/>
</dbReference>
<dbReference type="PANTHER" id="PTHR11040">
    <property type="entry name" value="ZINC/IRON TRANSPORTER"/>
    <property type="match status" value="1"/>
</dbReference>
<feature type="transmembrane region" description="Helical" evidence="5">
    <location>
        <begin position="240"/>
        <end position="259"/>
    </location>
</feature>
<proteinExistence type="predicted"/>
<keyword evidence="2 5" id="KW-0812">Transmembrane</keyword>
<accession>A0ABN6ZSZ1</accession>
<organism evidence="6 7">
    <name type="scientific">Pyrodictium abyssi</name>
    <dbReference type="NCBI Taxonomy" id="54256"/>
    <lineage>
        <taxon>Archaea</taxon>
        <taxon>Thermoproteota</taxon>
        <taxon>Thermoprotei</taxon>
        <taxon>Desulfurococcales</taxon>
        <taxon>Pyrodictiaceae</taxon>
        <taxon>Pyrodictium</taxon>
    </lineage>
</organism>
<keyword evidence="4 5" id="KW-0472">Membrane</keyword>
<feature type="transmembrane region" description="Helical" evidence="5">
    <location>
        <begin position="17"/>
        <end position="39"/>
    </location>
</feature>
<evidence type="ECO:0000256" key="1">
    <source>
        <dbReference type="ARBA" id="ARBA00004141"/>
    </source>
</evidence>
<protein>
    <submittedName>
        <fullName evidence="6">ZIP family metal transporter</fullName>
    </submittedName>
</protein>
<evidence type="ECO:0000256" key="4">
    <source>
        <dbReference type="ARBA" id="ARBA00023136"/>
    </source>
</evidence>
<gene>
    <name evidence="6" type="ORF">PABY_13370</name>
</gene>
<name>A0ABN6ZSZ1_9CREN</name>
<evidence type="ECO:0000256" key="3">
    <source>
        <dbReference type="ARBA" id="ARBA00022989"/>
    </source>
</evidence>
<evidence type="ECO:0000313" key="7">
    <source>
        <dbReference type="Proteomes" id="UP001341135"/>
    </source>
</evidence>